<keyword evidence="6" id="KW-0067">ATP-binding</keyword>
<dbReference type="Pfam" id="PF08544">
    <property type="entry name" value="GHMP_kinases_C"/>
    <property type="match status" value="1"/>
</dbReference>
<evidence type="ECO:0000259" key="10">
    <source>
        <dbReference type="Pfam" id="PF00288"/>
    </source>
</evidence>
<dbReference type="GO" id="GO:0005829">
    <property type="term" value="C:cytosol"/>
    <property type="evidence" value="ECO:0007669"/>
    <property type="project" value="TreeGrafter"/>
</dbReference>
<keyword evidence="1" id="KW-0963">Cytoplasm</keyword>
<feature type="domain" description="GHMP kinase C-terminal" evidence="11">
    <location>
        <begin position="225"/>
        <end position="299"/>
    </location>
</feature>
<evidence type="ECO:0000256" key="2">
    <source>
        <dbReference type="ARBA" id="ARBA00022516"/>
    </source>
</evidence>
<evidence type="ECO:0000256" key="7">
    <source>
        <dbReference type="ARBA" id="ARBA00022842"/>
    </source>
</evidence>
<dbReference type="UniPathway" id="UPA00057">
    <property type="reaction ID" value="UER00098"/>
</dbReference>
<keyword evidence="2" id="KW-0444">Lipid biosynthesis</keyword>
<evidence type="ECO:0000256" key="8">
    <source>
        <dbReference type="ARBA" id="ARBA00023098"/>
    </source>
</evidence>
<evidence type="ECO:0000256" key="9">
    <source>
        <dbReference type="ARBA" id="ARBA00029438"/>
    </source>
</evidence>
<name>A0A7G9T7P2_9LACO</name>
<dbReference type="NCBIfam" id="TIGR00549">
    <property type="entry name" value="mevalon_kin"/>
    <property type="match status" value="1"/>
</dbReference>
<evidence type="ECO:0000313" key="12">
    <source>
        <dbReference type="EMBL" id="QNN76117.1"/>
    </source>
</evidence>
<dbReference type="SUPFAM" id="SSF55060">
    <property type="entry name" value="GHMP Kinase, C-terminal domain"/>
    <property type="match status" value="1"/>
</dbReference>
<proteinExistence type="predicted"/>
<dbReference type="AlphaFoldDB" id="A0A7G9T7P2"/>
<dbReference type="InterPro" id="IPR006205">
    <property type="entry name" value="Mev_gal_kin"/>
</dbReference>
<dbReference type="InterPro" id="IPR013750">
    <property type="entry name" value="GHMP_kinase_C_dom"/>
</dbReference>
<dbReference type="GO" id="GO:0004496">
    <property type="term" value="F:mevalonate kinase activity"/>
    <property type="evidence" value="ECO:0007669"/>
    <property type="project" value="UniProtKB-EC"/>
</dbReference>
<keyword evidence="13" id="KW-1185">Reference proteome</keyword>
<evidence type="ECO:0000256" key="4">
    <source>
        <dbReference type="ARBA" id="ARBA00022741"/>
    </source>
</evidence>
<evidence type="ECO:0000259" key="11">
    <source>
        <dbReference type="Pfam" id="PF08544"/>
    </source>
</evidence>
<evidence type="ECO:0000256" key="5">
    <source>
        <dbReference type="ARBA" id="ARBA00022777"/>
    </source>
</evidence>
<gene>
    <name evidence="12" type="primary">mvk</name>
    <name evidence="12" type="ORF">H9L19_06620</name>
</gene>
<comment type="pathway">
    <text evidence="9">Isoprenoid biosynthesis; isopentenyl diphosphate biosynthesis via mevalonate pathway; isopentenyl diphosphate from (R)-mevalonate: step 1/3.</text>
</comment>
<dbReference type="InterPro" id="IPR036554">
    <property type="entry name" value="GHMP_kinase_C_sf"/>
</dbReference>
<reference evidence="12 13" key="1">
    <citation type="submission" date="2020-08" db="EMBL/GenBank/DDBJ databases">
        <title>Genome sequence of Weissella diestrammenae KACC 16890T.</title>
        <authorList>
            <person name="Hyun D.-W."/>
            <person name="Bae J.-W."/>
        </authorList>
    </citation>
    <scope>NUCLEOTIDE SEQUENCE [LARGE SCALE GENOMIC DNA]</scope>
    <source>
        <strain evidence="12 13">KACC 16890</strain>
    </source>
</reference>
<dbReference type="Gene3D" id="3.30.230.10">
    <property type="match status" value="1"/>
</dbReference>
<dbReference type="GO" id="GO:0005524">
    <property type="term" value="F:ATP binding"/>
    <property type="evidence" value="ECO:0007669"/>
    <property type="project" value="UniProtKB-KW"/>
</dbReference>
<dbReference type="PRINTS" id="PR00959">
    <property type="entry name" value="MEVGALKINASE"/>
</dbReference>
<dbReference type="InterPro" id="IPR014721">
    <property type="entry name" value="Ribsml_uS5_D2-typ_fold_subgr"/>
</dbReference>
<dbReference type="Gene3D" id="3.30.70.890">
    <property type="entry name" value="GHMP kinase, C-terminal domain"/>
    <property type="match status" value="1"/>
</dbReference>
<dbReference type="InterPro" id="IPR020568">
    <property type="entry name" value="Ribosomal_Su5_D2-typ_SF"/>
</dbReference>
<dbReference type="PANTHER" id="PTHR43290">
    <property type="entry name" value="MEVALONATE KINASE"/>
    <property type="match status" value="1"/>
</dbReference>
<dbReference type="EMBL" id="CP060724">
    <property type="protein sequence ID" value="QNN76117.1"/>
    <property type="molecule type" value="Genomic_DNA"/>
</dbReference>
<keyword evidence="8" id="KW-0443">Lipid metabolism</keyword>
<keyword evidence="5 12" id="KW-0418">Kinase</keyword>
<dbReference type="RefSeq" id="WP_187529945.1">
    <property type="nucleotide sequence ID" value="NZ_JAGMVT010000002.1"/>
</dbReference>
<dbReference type="GO" id="GO:0019287">
    <property type="term" value="P:isopentenyl diphosphate biosynthetic process, mevalonate pathway"/>
    <property type="evidence" value="ECO:0007669"/>
    <property type="project" value="UniProtKB-UniPathway"/>
</dbReference>
<feature type="domain" description="GHMP kinase N-terminal" evidence="10">
    <location>
        <begin position="74"/>
        <end position="150"/>
    </location>
</feature>
<sequence>MKKTAIGKSHAKVILMGEHAVVYGQPAIALPLPNLTFTAQLTTRATGQLILAPAYQGYLSDMAENYEGLRQLITRLLDFFDANDIGFTLKITSLIPQERGMGSSAASAIAITRAFYDFFDAKLTNEALQNWAAIEEGITHGSPSGIDAATVASQVPVWFIKHSHPEAMAFNFDGILILADTGIHGQTGLAVSVVRNNLVNQPQSMQNHITDLGKLTLSAKDTLADDNIELLGTLMDDAHSHLRALGISHPKLELLVSAAKNAGAIGAKLTGGGIGGTMIALTDNQKTAKKIIAALETAGAKEIWMQNYQQHQE</sequence>
<keyword evidence="7" id="KW-0460">Magnesium</keyword>
<evidence type="ECO:0000313" key="13">
    <source>
        <dbReference type="Proteomes" id="UP000515800"/>
    </source>
</evidence>
<dbReference type="Proteomes" id="UP000515800">
    <property type="component" value="Chromosome"/>
</dbReference>
<dbReference type="Pfam" id="PF00288">
    <property type="entry name" value="GHMP_kinases_N"/>
    <property type="match status" value="1"/>
</dbReference>
<dbReference type="SUPFAM" id="SSF54211">
    <property type="entry name" value="Ribosomal protein S5 domain 2-like"/>
    <property type="match status" value="1"/>
</dbReference>
<evidence type="ECO:0000256" key="1">
    <source>
        <dbReference type="ARBA" id="ARBA00022490"/>
    </source>
</evidence>
<dbReference type="EC" id="2.7.1.36" evidence="12"/>
<keyword evidence="3 12" id="KW-0808">Transferase</keyword>
<dbReference type="InterPro" id="IPR006204">
    <property type="entry name" value="GHMP_kinase_N_dom"/>
</dbReference>
<protein>
    <submittedName>
        <fullName evidence="12">Mevalonate kinase</fullName>
        <ecNumber evidence="12">2.7.1.36</ecNumber>
    </submittedName>
</protein>
<organism evidence="12 13">
    <name type="scientific">Weissella diestrammenae</name>
    <dbReference type="NCBI Taxonomy" id="1162633"/>
    <lineage>
        <taxon>Bacteria</taxon>
        <taxon>Bacillati</taxon>
        <taxon>Bacillota</taxon>
        <taxon>Bacilli</taxon>
        <taxon>Lactobacillales</taxon>
        <taxon>Lactobacillaceae</taxon>
        <taxon>Weissella</taxon>
    </lineage>
</organism>
<keyword evidence="4" id="KW-0547">Nucleotide-binding</keyword>
<dbReference type="PANTHER" id="PTHR43290:SF2">
    <property type="entry name" value="MEVALONATE KINASE"/>
    <property type="match status" value="1"/>
</dbReference>
<accession>A0A7G9T7P2</accession>
<evidence type="ECO:0000256" key="6">
    <source>
        <dbReference type="ARBA" id="ARBA00022840"/>
    </source>
</evidence>
<evidence type="ECO:0000256" key="3">
    <source>
        <dbReference type="ARBA" id="ARBA00022679"/>
    </source>
</evidence>
<dbReference type="KEGG" id="wdi:H9L19_06620"/>